<accession>A0A7W7CJL4</accession>
<dbReference type="NCBIfam" id="NF042915">
    <property type="entry name" value="MAB_1171c_fam"/>
    <property type="match status" value="1"/>
</dbReference>
<evidence type="ECO:0000313" key="3">
    <source>
        <dbReference type="EMBL" id="MBB4682393.1"/>
    </source>
</evidence>
<gene>
    <name evidence="3" type="ORF">HNR67_008511</name>
</gene>
<feature type="transmembrane region" description="Helical" evidence="1">
    <location>
        <begin position="177"/>
        <end position="198"/>
    </location>
</feature>
<evidence type="ECO:0000259" key="2">
    <source>
        <dbReference type="Pfam" id="PF20182"/>
    </source>
</evidence>
<protein>
    <recommendedName>
        <fullName evidence="2">DUF6545 domain-containing protein</fullName>
    </recommendedName>
</protein>
<feature type="transmembrane region" description="Helical" evidence="1">
    <location>
        <begin position="210"/>
        <end position="230"/>
    </location>
</feature>
<keyword evidence="1" id="KW-0812">Transmembrane</keyword>
<dbReference type="InterPro" id="IPR050039">
    <property type="entry name" value="MAB_1171c-like"/>
</dbReference>
<feature type="domain" description="DUF6545" evidence="2">
    <location>
        <begin position="239"/>
        <end position="369"/>
    </location>
</feature>
<evidence type="ECO:0000256" key="1">
    <source>
        <dbReference type="SAM" id="Phobius"/>
    </source>
</evidence>
<reference evidence="3 4" key="1">
    <citation type="submission" date="2020-08" db="EMBL/GenBank/DDBJ databases">
        <title>Sequencing the genomes of 1000 actinobacteria strains.</title>
        <authorList>
            <person name="Klenk H.-P."/>
        </authorList>
    </citation>
    <scope>NUCLEOTIDE SEQUENCE [LARGE SCALE GENOMIC DNA]</scope>
    <source>
        <strain evidence="3 4">DSM 44230</strain>
    </source>
</reference>
<dbReference type="AlphaFoldDB" id="A0A7W7CJL4"/>
<dbReference type="InterPro" id="IPR046675">
    <property type="entry name" value="DUF6545"/>
</dbReference>
<feature type="transmembrane region" description="Helical" evidence="1">
    <location>
        <begin position="96"/>
        <end position="114"/>
    </location>
</feature>
<name>A0A7W7CJL4_9PSEU</name>
<feature type="transmembrane region" description="Helical" evidence="1">
    <location>
        <begin position="134"/>
        <end position="157"/>
    </location>
</feature>
<organism evidence="3 4">
    <name type="scientific">Crossiella cryophila</name>
    <dbReference type="NCBI Taxonomy" id="43355"/>
    <lineage>
        <taxon>Bacteria</taxon>
        <taxon>Bacillati</taxon>
        <taxon>Actinomycetota</taxon>
        <taxon>Actinomycetes</taxon>
        <taxon>Pseudonocardiales</taxon>
        <taxon>Pseudonocardiaceae</taxon>
        <taxon>Crossiella</taxon>
    </lineage>
</organism>
<dbReference type="Proteomes" id="UP000533598">
    <property type="component" value="Unassembled WGS sequence"/>
</dbReference>
<feature type="transmembrane region" description="Helical" evidence="1">
    <location>
        <begin position="30"/>
        <end position="48"/>
    </location>
</feature>
<comment type="caution">
    <text evidence="3">The sequence shown here is derived from an EMBL/GenBank/DDBJ whole genome shotgun (WGS) entry which is preliminary data.</text>
</comment>
<keyword evidence="4" id="KW-1185">Reference proteome</keyword>
<evidence type="ECO:0000313" key="4">
    <source>
        <dbReference type="Proteomes" id="UP000533598"/>
    </source>
</evidence>
<dbReference type="Pfam" id="PF20182">
    <property type="entry name" value="DUF6545"/>
    <property type="match status" value="1"/>
</dbReference>
<keyword evidence="1" id="KW-0472">Membrane</keyword>
<dbReference type="RefSeq" id="WP_185009669.1">
    <property type="nucleotide sequence ID" value="NZ_JACHMH010000001.1"/>
</dbReference>
<keyword evidence="1" id="KW-1133">Transmembrane helix</keyword>
<proteinExistence type="predicted"/>
<dbReference type="EMBL" id="JACHMH010000001">
    <property type="protein sequence ID" value="MBB4682393.1"/>
    <property type="molecule type" value="Genomic_DNA"/>
</dbReference>
<sequence length="392" mass="42143">MISYISAGLLVLISVGKLLASRGGPPSPGMRYLIGFFLSLAAGLVIAADPTTPLIMAIEPFPLTGRLVSNACQMLAVHFLVRLARSTQTPEPRTRLWPLLLCWLAMTGLMLHLTQKLPEYIANGGTDLAFYPSVAGYQAVLVGYGVTCLVMFTRVIIKHARQCPPGTFRTGLRMIGLAGVTTVVWGLAAGLPSVWLVLFRTELGLFMPLARALGLVVALLWVVGAVLTTWQGVLERPRRWLAAYRGYRAVTPLWSVLVRALPGIVLASPPGWPVRIEFALYRRLIEIRDAFLTLRAQVPPEVPDWVRAAARRHGVAAVPAVLAAAELAAALAVRETGQRWPQPAVDTAASTASIEAETAWLTEVSAAFADSPVVAEVRARAGATYVTTAEAA</sequence>